<accession>A0A063XE32</accession>
<reference evidence="4" key="2">
    <citation type="submission" date="2023-03" db="EMBL/GenBank/DDBJ databases">
        <title>Complete genome sequences of 52 Bacillus and Priestia strains isolated from West-African fermentations and 26 reference strains from the DSMZ collection.</title>
        <authorList>
            <person name="Wiedenbein E.S."/>
            <person name="Canoy T.S."/>
            <person name="Hui Y."/>
            <person name="Parkouda C."/>
            <person name="Dawende C."/>
            <person name="Ametefe E."/>
            <person name="Jespersen L."/>
            <person name="Nielsen D.S."/>
        </authorList>
    </citation>
    <scope>NUCLEOTIDE SEQUENCE</scope>
    <source>
        <strain evidence="4">PRO56</strain>
    </source>
</reference>
<dbReference type="Pfam" id="PF09577">
    <property type="entry name" value="Spore_YpjB"/>
    <property type="match status" value="1"/>
</dbReference>
<dbReference type="NCBIfam" id="TIGR02878">
    <property type="entry name" value="spore_ypjB"/>
    <property type="match status" value="1"/>
</dbReference>
<dbReference type="InterPro" id="IPR014231">
    <property type="entry name" value="Spore_YpjB"/>
</dbReference>
<dbReference type="EMBL" id="CP125292">
    <property type="protein sequence ID" value="WHM21836.1"/>
    <property type="molecule type" value="Genomic_DNA"/>
</dbReference>
<evidence type="ECO:0000256" key="1">
    <source>
        <dbReference type="SAM" id="Phobius"/>
    </source>
</evidence>
<evidence type="ECO:0000313" key="4">
    <source>
        <dbReference type="EMBL" id="WEY83357.1"/>
    </source>
</evidence>
<dbReference type="EMBL" id="CP120576">
    <property type="protein sequence ID" value="WEY83357.1"/>
    <property type="molecule type" value="Genomic_DNA"/>
</dbReference>
<proteinExistence type="predicted"/>
<name>A0A063XE32_BACIU</name>
<dbReference type="AlphaFoldDB" id="A0A063XE32"/>
<dbReference type="PATRIC" id="fig|1423.134.peg.257"/>
<evidence type="ECO:0000313" key="5">
    <source>
        <dbReference type="EMBL" id="WHM21836.1"/>
    </source>
</evidence>
<reference evidence="5" key="3">
    <citation type="submission" date="2023-05" db="EMBL/GenBank/DDBJ databases">
        <title>Complete genome sequence of Bacillus subtilis SRCM117797 isolated from Soybean paste.</title>
        <authorList>
            <person name="Abraha H.B."/>
            <person name="Kim K.-P."/>
            <person name="Ryu M.-S."/>
            <person name="Jeong D.-Y."/>
        </authorList>
    </citation>
    <scope>NUCLEOTIDE SEQUENCE</scope>
    <source>
        <strain evidence="5">SRCM117797</strain>
    </source>
</reference>
<dbReference type="SMR" id="A0A063XE32"/>
<keyword evidence="1" id="KW-0812">Transmembrane</keyword>
<sequence length="264" mass="30578">MKRKLTICLLIALIFYNGNAKAAERGSLEELNDLSDTVFQMTRQAKYEEALQVLEYFEKTLKSAEKKQQDPMLTGAQIRQITLGYNDMVRSLKQADTSDTQKLRAAAQFRMLMDAVDNRSDPLWGSLEKPIMEAFTELKRDVQKNGSTSFHEKWNEFISLYDLIYPSLTIDVSEDQLETVGKHIDVIEQEEFQQMTESTKLERLSLLQHDLKNVFDRVEEDDADPSLLWVIITTGSIIITALTYVGYRKYKAEKNKLKKRDYPK</sequence>
<organism evidence="3 6">
    <name type="scientific">Bacillus subtilis</name>
    <dbReference type="NCBI Taxonomy" id="1423"/>
    <lineage>
        <taxon>Bacteria</taxon>
        <taxon>Bacillati</taxon>
        <taxon>Bacillota</taxon>
        <taxon>Bacilli</taxon>
        <taxon>Bacillales</taxon>
        <taxon>Bacillaceae</taxon>
        <taxon>Bacillus</taxon>
    </lineage>
</organism>
<feature type="chain" id="PRO_5013439912" evidence="2">
    <location>
        <begin position="23"/>
        <end position="264"/>
    </location>
</feature>
<dbReference type="EMBL" id="JXBC01000003">
    <property type="protein sequence ID" value="KIU11381.1"/>
    <property type="molecule type" value="Genomic_DNA"/>
</dbReference>
<keyword evidence="2" id="KW-0732">Signal</keyword>
<evidence type="ECO:0000256" key="2">
    <source>
        <dbReference type="SAM" id="SignalP"/>
    </source>
</evidence>
<reference evidence="3 6" key="1">
    <citation type="submission" date="2014-12" db="EMBL/GenBank/DDBJ databases">
        <title>Comparative genome analysis of Bacillus coagulans HM-08, Clostridium butyricum HM-68, Bacillus subtilis HM-66 and Bacillus licheniformis BL-09.</title>
        <authorList>
            <person name="Zhang H."/>
        </authorList>
    </citation>
    <scope>NUCLEOTIDE SEQUENCE [LARGE SCALE GENOMIC DNA]</scope>
    <source>
        <strain evidence="3 6">HM-66</strain>
    </source>
</reference>
<keyword evidence="1" id="KW-1133">Transmembrane helix</keyword>
<evidence type="ECO:0000313" key="6">
    <source>
        <dbReference type="Proteomes" id="UP000032247"/>
    </source>
</evidence>
<gene>
    <name evidence="4" type="primary">ypjB</name>
    <name evidence="4" type="ORF">P5633_13045</name>
    <name evidence="5" type="ORF">QL281_01660</name>
    <name evidence="3" type="ORF">SC09_Contig24orf00347</name>
</gene>
<dbReference type="Proteomes" id="UP000032247">
    <property type="component" value="Unassembled WGS sequence"/>
</dbReference>
<dbReference type="Proteomes" id="UP001229422">
    <property type="component" value="Chromosome"/>
</dbReference>
<evidence type="ECO:0000313" key="3">
    <source>
        <dbReference type="EMBL" id="KIU11381.1"/>
    </source>
</evidence>
<keyword evidence="1" id="KW-0472">Membrane</keyword>
<dbReference type="Proteomes" id="UP001214898">
    <property type="component" value="Chromosome"/>
</dbReference>
<dbReference type="STRING" id="483913.AN935_10965"/>
<protein>
    <submittedName>
        <fullName evidence="3">Spore formation membrane associated protein</fullName>
    </submittedName>
    <submittedName>
        <fullName evidence="4">Sporulation protein YpjB</fullName>
    </submittedName>
</protein>
<feature type="signal peptide" evidence="2">
    <location>
        <begin position="1"/>
        <end position="22"/>
    </location>
</feature>
<dbReference type="RefSeq" id="WP_003230633.1">
    <property type="nucleotide sequence ID" value="NZ_AP024621.1"/>
</dbReference>
<feature type="transmembrane region" description="Helical" evidence="1">
    <location>
        <begin position="227"/>
        <end position="247"/>
    </location>
</feature>